<sequence length="510" mass="58364">MRNAFILLVLVASLAATAQTNKSTTEPLILRGKLSNSPERKLKVFFYDEHGVVSVDTIFLDTDGTFFLKTYRCTRPQQTGIQQHQTQINDIFVAPGYDLVITGDATNFETLFTSATITGRGATSNRYRQLKNDWYWRHKPDTSWYDLGKKSLVRYAKREKQIHDSLASVAFSGLAPQDDPYVDFFKRSIMLDNSFAQLYYLLAHTNIYQLNAAESEDLVNGNIDRKLVTDMNHETPLTYTREQLMGGNIDRALVTGLSNDAYLTSSYYRTWIVGEYLNYLVRLDYLKEPARKGEDLYSLKKSAQVYSGKVRDLSLYRKMSNEVGSCQSLERLNALGDLFQPYLSYFTDDFYRKSISEQFATRADYLLQTSIGKPAPGFTLKNEHGQAYSLGDFKGKVVYIDFWASWCKPCREETPFLEVVYNQYKNDPRIAFVSISVADGQQAWLNALKKDKPTWLQLIDSEGKVKAAYNANLIPRFVIINKKGEIVNFNAPQPSRKDELLKLLEQEMAL</sequence>
<protein>
    <submittedName>
        <fullName evidence="7">TlpA family protein disulfide reductase</fullName>
    </submittedName>
</protein>
<dbReference type="InterPro" id="IPR013740">
    <property type="entry name" value="Redoxin"/>
</dbReference>
<dbReference type="Gene3D" id="3.40.30.10">
    <property type="entry name" value="Glutaredoxin"/>
    <property type="match status" value="1"/>
</dbReference>
<reference evidence="7 8" key="1">
    <citation type="submission" date="2021-05" db="EMBL/GenBank/DDBJ databases">
        <title>A Polyphasic approach of four new species of the genus Ohtaekwangia: Ohtaekwangia histidinii sp. nov., Ohtaekwangia cretensis sp. nov., Ohtaekwangia indiensis sp. nov., Ohtaekwangia reichenbachii sp. nov. from diverse environment.</title>
        <authorList>
            <person name="Octaviana S."/>
        </authorList>
    </citation>
    <scope>NUCLEOTIDE SEQUENCE [LARGE SCALE GENOMIC DNA]</scope>
    <source>
        <strain evidence="7 8">PWU37</strain>
    </source>
</reference>
<evidence type="ECO:0000313" key="8">
    <source>
        <dbReference type="Proteomes" id="UP001319180"/>
    </source>
</evidence>
<dbReference type="GO" id="GO:0016491">
    <property type="term" value="F:oxidoreductase activity"/>
    <property type="evidence" value="ECO:0007669"/>
    <property type="project" value="InterPro"/>
</dbReference>
<evidence type="ECO:0000256" key="3">
    <source>
        <dbReference type="ARBA" id="ARBA00023157"/>
    </source>
</evidence>
<dbReference type="Pfam" id="PF08534">
    <property type="entry name" value="Redoxin"/>
    <property type="match status" value="1"/>
</dbReference>
<keyword evidence="2" id="KW-0201">Cytochrome c-type biogenesis</keyword>
<evidence type="ECO:0000259" key="6">
    <source>
        <dbReference type="PROSITE" id="PS51352"/>
    </source>
</evidence>
<dbReference type="GO" id="GO:0030313">
    <property type="term" value="C:cell envelope"/>
    <property type="evidence" value="ECO:0007669"/>
    <property type="project" value="UniProtKB-SubCell"/>
</dbReference>
<dbReference type="InterPro" id="IPR050553">
    <property type="entry name" value="Thioredoxin_ResA/DsbE_sf"/>
</dbReference>
<gene>
    <name evidence="7" type="ORF">KK078_18665</name>
</gene>
<dbReference type="EMBL" id="JAHESC010000028">
    <property type="protein sequence ID" value="MBT1688600.1"/>
    <property type="molecule type" value="Genomic_DNA"/>
</dbReference>
<name>A0AAP2DD91_9BACT</name>
<comment type="subcellular location">
    <subcellularLocation>
        <location evidence="1">Cell envelope</location>
    </subcellularLocation>
</comment>
<dbReference type="InterPro" id="IPR013766">
    <property type="entry name" value="Thioredoxin_domain"/>
</dbReference>
<comment type="caution">
    <text evidence="7">The sequence shown here is derived from an EMBL/GenBank/DDBJ whole genome shotgun (WGS) entry which is preliminary data.</text>
</comment>
<feature type="chain" id="PRO_5042943065" evidence="5">
    <location>
        <begin position="19"/>
        <end position="510"/>
    </location>
</feature>
<dbReference type="CDD" id="cd02966">
    <property type="entry name" value="TlpA_like_family"/>
    <property type="match status" value="1"/>
</dbReference>
<proteinExistence type="predicted"/>
<keyword evidence="5" id="KW-0732">Signal</keyword>
<dbReference type="AlphaFoldDB" id="A0AAP2DD91"/>
<dbReference type="InterPro" id="IPR036249">
    <property type="entry name" value="Thioredoxin-like_sf"/>
</dbReference>
<feature type="domain" description="Thioredoxin" evidence="6">
    <location>
        <begin position="369"/>
        <end position="509"/>
    </location>
</feature>
<evidence type="ECO:0000256" key="1">
    <source>
        <dbReference type="ARBA" id="ARBA00004196"/>
    </source>
</evidence>
<evidence type="ECO:0000256" key="2">
    <source>
        <dbReference type="ARBA" id="ARBA00022748"/>
    </source>
</evidence>
<dbReference type="PANTHER" id="PTHR42852:SF6">
    <property type="entry name" value="THIOL:DISULFIDE INTERCHANGE PROTEIN DSBE"/>
    <property type="match status" value="1"/>
</dbReference>
<keyword evidence="3" id="KW-1015">Disulfide bond</keyword>
<dbReference type="PROSITE" id="PS51352">
    <property type="entry name" value="THIOREDOXIN_2"/>
    <property type="match status" value="1"/>
</dbReference>
<evidence type="ECO:0000256" key="4">
    <source>
        <dbReference type="ARBA" id="ARBA00023284"/>
    </source>
</evidence>
<accession>A0AAP2DD91</accession>
<feature type="signal peptide" evidence="5">
    <location>
        <begin position="1"/>
        <end position="18"/>
    </location>
</feature>
<evidence type="ECO:0000256" key="5">
    <source>
        <dbReference type="SAM" id="SignalP"/>
    </source>
</evidence>
<keyword evidence="4" id="KW-0676">Redox-active center</keyword>
<keyword evidence="8" id="KW-1185">Reference proteome</keyword>
<dbReference type="Proteomes" id="UP001319180">
    <property type="component" value="Unassembled WGS sequence"/>
</dbReference>
<dbReference type="RefSeq" id="WP_254091824.1">
    <property type="nucleotide sequence ID" value="NZ_JAHESC010000028.1"/>
</dbReference>
<organism evidence="7 8">
    <name type="scientific">Dawidia soli</name>
    <dbReference type="NCBI Taxonomy" id="2782352"/>
    <lineage>
        <taxon>Bacteria</taxon>
        <taxon>Pseudomonadati</taxon>
        <taxon>Bacteroidota</taxon>
        <taxon>Cytophagia</taxon>
        <taxon>Cytophagales</taxon>
        <taxon>Chryseotaleaceae</taxon>
        <taxon>Dawidia</taxon>
    </lineage>
</organism>
<dbReference type="GO" id="GO:0017004">
    <property type="term" value="P:cytochrome complex assembly"/>
    <property type="evidence" value="ECO:0007669"/>
    <property type="project" value="UniProtKB-KW"/>
</dbReference>
<evidence type="ECO:0000313" key="7">
    <source>
        <dbReference type="EMBL" id="MBT1688600.1"/>
    </source>
</evidence>
<dbReference type="PANTHER" id="PTHR42852">
    <property type="entry name" value="THIOL:DISULFIDE INTERCHANGE PROTEIN DSBE"/>
    <property type="match status" value="1"/>
</dbReference>
<dbReference type="SUPFAM" id="SSF52833">
    <property type="entry name" value="Thioredoxin-like"/>
    <property type="match status" value="1"/>
</dbReference>